<reference evidence="3" key="1">
    <citation type="submission" date="2024-07" db="EMBL/GenBank/DDBJ databases">
        <title>Two chromosome-level genome assemblies of Korean endemic species Abeliophyllum distichum and Forsythia ovata (Oleaceae).</title>
        <authorList>
            <person name="Jang H."/>
        </authorList>
    </citation>
    <scope>NUCLEOTIDE SEQUENCE [LARGE SCALE GENOMIC DNA]</scope>
</reference>
<evidence type="ECO:0000313" key="2">
    <source>
        <dbReference type="EMBL" id="KAL2541662.1"/>
    </source>
</evidence>
<comment type="caution">
    <text evidence="2">The sequence shown here is derived from an EMBL/GenBank/DDBJ whole genome shotgun (WGS) entry which is preliminary data.</text>
</comment>
<dbReference type="Proteomes" id="UP001604336">
    <property type="component" value="Unassembled WGS sequence"/>
</dbReference>
<evidence type="ECO:0000313" key="3">
    <source>
        <dbReference type="Proteomes" id="UP001604336"/>
    </source>
</evidence>
<feature type="compositionally biased region" description="Polar residues" evidence="1">
    <location>
        <begin position="24"/>
        <end position="43"/>
    </location>
</feature>
<organism evidence="2 3">
    <name type="scientific">Abeliophyllum distichum</name>
    <dbReference type="NCBI Taxonomy" id="126358"/>
    <lineage>
        <taxon>Eukaryota</taxon>
        <taxon>Viridiplantae</taxon>
        <taxon>Streptophyta</taxon>
        <taxon>Embryophyta</taxon>
        <taxon>Tracheophyta</taxon>
        <taxon>Spermatophyta</taxon>
        <taxon>Magnoliopsida</taxon>
        <taxon>eudicotyledons</taxon>
        <taxon>Gunneridae</taxon>
        <taxon>Pentapetalae</taxon>
        <taxon>asterids</taxon>
        <taxon>lamiids</taxon>
        <taxon>Lamiales</taxon>
        <taxon>Oleaceae</taxon>
        <taxon>Forsythieae</taxon>
        <taxon>Abeliophyllum</taxon>
    </lineage>
</organism>
<accession>A0ABD1VW88</accession>
<keyword evidence="3" id="KW-1185">Reference proteome</keyword>
<gene>
    <name evidence="2" type="ORF">Adt_02640</name>
</gene>
<dbReference type="EMBL" id="JBFOLK010000001">
    <property type="protein sequence ID" value="KAL2541662.1"/>
    <property type="molecule type" value="Genomic_DNA"/>
</dbReference>
<dbReference type="AlphaFoldDB" id="A0ABD1VW88"/>
<feature type="region of interest" description="Disordered" evidence="1">
    <location>
        <begin position="24"/>
        <end position="47"/>
    </location>
</feature>
<evidence type="ECO:0000256" key="1">
    <source>
        <dbReference type="SAM" id="MobiDB-lite"/>
    </source>
</evidence>
<name>A0ABD1VW88_9LAMI</name>
<protein>
    <submittedName>
        <fullName evidence="2">GTP-binding protein OBGC</fullName>
    </submittedName>
</protein>
<sequence length="173" mass="19625">MVFTCIHTAVAAYLNITTRFSATRRNPKTPQIQKLKSQKYPTTPQTPPLCPGSEATTFTHLPPKDDFFIDSPPQSLAETIKLSESEPANTRIRKFNKMEGENFGVGLRNGENLGLGYERFELFEVEDGSNTGNGCVRSNFDYGKFEFYEVNSDSEFENDDEFDDVEEEKILGW</sequence>
<proteinExistence type="predicted"/>